<evidence type="ECO:0000313" key="3">
    <source>
        <dbReference type="Proteomes" id="UP000256334"/>
    </source>
</evidence>
<dbReference type="AlphaFoldDB" id="A0A3D9DS62"/>
<evidence type="ECO:0000313" key="2">
    <source>
        <dbReference type="EMBL" id="REC93590.1"/>
    </source>
</evidence>
<dbReference type="EMBL" id="QRDJ01000009">
    <property type="protein sequence ID" value="REC93590.1"/>
    <property type="molecule type" value="Genomic_DNA"/>
</dbReference>
<proteinExistence type="predicted"/>
<keyword evidence="1" id="KW-1133">Transmembrane helix</keyword>
<dbReference type="Proteomes" id="UP000256334">
    <property type="component" value="Unassembled WGS sequence"/>
</dbReference>
<accession>A0A3D9DS62</accession>
<name>A0A3D9DS62_9GAMM</name>
<protein>
    <submittedName>
        <fullName evidence="2">Uncharacterized protein</fullName>
    </submittedName>
</protein>
<keyword evidence="3" id="KW-1185">Reference proteome</keyword>
<evidence type="ECO:0000256" key="1">
    <source>
        <dbReference type="SAM" id="Phobius"/>
    </source>
</evidence>
<organism evidence="2 3">
    <name type="scientific">Kushneria indalinina DSM 14324</name>
    <dbReference type="NCBI Taxonomy" id="1122140"/>
    <lineage>
        <taxon>Bacteria</taxon>
        <taxon>Pseudomonadati</taxon>
        <taxon>Pseudomonadota</taxon>
        <taxon>Gammaproteobacteria</taxon>
        <taxon>Oceanospirillales</taxon>
        <taxon>Halomonadaceae</taxon>
        <taxon>Kushneria</taxon>
    </lineage>
</organism>
<reference evidence="2 3" key="1">
    <citation type="submission" date="2018-07" db="EMBL/GenBank/DDBJ databases">
        <title>Genomic Encyclopedia of Type Strains, Phase IV (KMG-IV): sequencing the most valuable type-strain genomes for metagenomic binning, comparative biology and taxonomic classification.</title>
        <authorList>
            <person name="Goeker M."/>
        </authorList>
    </citation>
    <scope>NUCLEOTIDE SEQUENCE [LARGE SCALE GENOMIC DNA]</scope>
    <source>
        <strain evidence="2 3">DSM 14324</strain>
    </source>
</reference>
<keyword evidence="1" id="KW-0812">Transmembrane</keyword>
<keyword evidence="1" id="KW-0472">Membrane</keyword>
<feature type="transmembrane region" description="Helical" evidence="1">
    <location>
        <begin position="42"/>
        <end position="65"/>
    </location>
</feature>
<feature type="transmembrane region" description="Helical" evidence="1">
    <location>
        <begin position="12"/>
        <end position="30"/>
    </location>
</feature>
<sequence length="132" mass="15646">MNIDRVRRFLYFRLSAFAILDLIMCAHASYTTLIEGNFSDYATLVFITGQFTKNYVALFYICFLIENKNSLARKRGLIWTDYRSIFLFNSSFILVLFQKTHNFLFLVGSLIDLRVHMRLKTRQCVLWIGYQT</sequence>
<comment type="caution">
    <text evidence="2">The sequence shown here is derived from an EMBL/GenBank/DDBJ whole genome shotgun (WGS) entry which is preliminary data.</text>
</comment>
<gene>
    <name evidence="2" type="ORF">C8D72_2937</name>
</gene>
<feature type="transmembrane region" description="Helical" evidence="1">
    <location>
        <begin position="86"/>
        <end position="111"/>
    </location>
</feature>